<name>A0ABW2RFR5_9BACL</name>
<organism evidence="4 5">
    <name type="scientific">Laceyella putida</name>
    <dbReference type="NCBI Taxonomy" id="110101"/>
    <lineage>
        <taxon>Bacteria</taxon>
        <taxon>Bacillati</taxon>
        <taxon>Bacillota</taxon>
        <taxon>Bacilli</taxon>
        <taxon>Bacillales</taxon>
        <taxon>Thermoactinomycetaceae</taxon>
        <taxon>Laceyella</taxon>
    </lineage>
</organism>
<dbReference type="Gene3D" id="1.10.630.10">
    <property type="entry name" value="Cytochrome P450"/>
    <property type="match status" value="1"/>
</dbReference>
<dbReference type="InterPro" id="IPR002397">
    <property type="entry name" value="Cyt_P450_B"/>
</dbReference>
<dbReference type="CDD" id="cd11029">
    <property type="entry name" value="CYP107-like"/>
    <property type="match status" value="1"/>
</dbReference>
<evidence type="ECO:0000256" key="1">
    <source>
        <dbReference type="ARBA" id="ARBA00010617"/>
    </source>
</evidence>
<dbReference type="SUPFAM" id="SSF48264">
    <property type="entry name" value="Cytochrome P450"/>
    <property type="match status" value="1"/>
</dbReference>
<dbReference type="PANTHER" id="PTHR46696">
    <property type="entry name" value="P450, PUTATIVE (EUROFUNG)-RELATED"/>
    <property type="match status" value="1"/>
</dbReference>
<dbReference type="InterPro" id="IPR001128">
    <property type="entry name" value="Cyt_P450"/>
</dbReference>
<dbReference type="PANTHER" id="PTHR46696:SF1">
    <property type="entry name" value="CYTOCHROME P450 YJIB-RELATED"/>
    <property type="match status" value="1"/>
</dbReference>
<keyword evidence="2" id="KW-0408">Iron</keyword>
<gene>
    <name evidence="4" type="ORF">ACFQNG_01365</name>
</gene>
<evidence type="ECO:0000256" key="2">
    <source>
        <dbReference type="ARBA" id="ARBA00022617"/>
    </source>
</evidence>
<accession>A0ABW2RFR5</accession>
<keyword evidence="2" id="KW-0349">Heme</keyword>
<keyword evidence="5" id="KW-1185">Reference proteome</keyword>
<dbReference type="PRINTS" id="PR00359">
    <property type="entry name" value="BP450"/>
</dbReference>
<reference evidence="5" key="1">
    <citation type="journal article" date="2019" name="Int. J. Syst. Evol. Microbiol.">
        <title>The Global Catalogue of Microorganisms (GCM) 10K type strain sequencing project: providing services to taxonomists for standard genome sequencing and annotation.</title>
        <authorList>
            <consortium name="The Broad Institute Genomics Platform"/>
            <consortium name="The Broad Institute Genome Sequencing Center for Infectious Disease"/>
            <person name="Wu L."/>
            <person name="Ma J."/>
        </authorList>
    </citation>
    <scope>NUCLEOTIDE SEQUENCE [LARGE SCALE GENOMIC DNA]</scope>
    <source>
        <strain evidence="5">CGMCC 1.12942</strain>
    </source>
</reference>
<dbReference type="Proteomes" id="UP001596500">
    <property type="component" value="Unassembled WGS sequence"/>
</dbReference>
<comment type="similarity">
    <text evidence="1">Belongs to the cytochrome P450 family.</text>
</comment>
<evidence type="ECO:0000313" key="5">
    <source>
        <dbReference type="Proteomes" id="UP001596500"/>
    </source>
</evidence>
<dbReference type="Pfam" id="PF00067">
    <property type="entry name" value="p450"/>
    <property type="match status" value="1"/>
</dbReference>
<evidence type="ECO:0000313" key="4">
    <source>
        <dbReference type="EMBL" id="MFC7439814.1"/>
    </source>
</evidence>
<keyword evidence="2" id="KW-0479">Metal-binding</keyword>
<sequence length="400" mass="45929">MRKVDLFSGEFKKEAYEIYQELRQTSPVYPVEMPNGTRGWLITRYEDVVAALKDPRFMKNGRAVLGDEYKEKFYVSEETHLLTHHMLAMDPPDHTRLRGLVQKAFSPRLVADLEGRIEEIAKELLDAMEGKAGVDLIEDYAFPLPIIVICEMLGIPAEDRLKFRDWSNVIVDSSNQAEQMRRAVPKIREFIEYLRELFVERRRDPKDDLISGLVHAQEEGNKLSETELLAMVFLLIVAGHETTVNLIGNGVLALLENPDQLSLLKQKPECIHTAVEELLRYYSPVELATNRWVSEDLQWHGQQIKKGDLIIVCLASANRDPNQFNEPDRLDITRKPNPHVAFGQWIHHCLGAPLARLEAKVAIPALFERFPHLALGVPREELAWRSSYLMRGLHQLPVIY</sequence>
<protein>
    <submittedName>
        <fullName evidence="4">Cytochrome P450</fullName>
    </submittedName>
</protein>
<dbReference type="RefSeq" id="WP_379863002.1">
    <property type="nucleotide sequence ID" value="NZ_JBHTBW010000005.1"/>
</dbReference>
<dbReference type="EMBL" id="JBHTBW010000005">
    <property type="protein sequence ID" value="MFC7439814.1"/>
    <property type="molecule type" value="Genomic_DNA"/>
</dbReference>
<proteinExistence type="inferred from homology"/>
<keyword evidence="3" id="KW-0503">Monooxygenase</keyword>
<comment type="caution">
    <text evidence="4">The sequence shown here is derived from an EMBL/GenBank/DDBJ whole genome shotgun (WGS) entry which is preliminary data.</text>
</comment>
<dbReference type="InterPro" id="IPR036396">
    <property type="entry name" value="Cyt_P450_sf"/>
</dbReference>
<evidence type="ECO:0000256" key="3">
    <source>
        <dbReference type="ARBA" id="ARBA00023033"/>
    </source>
</evidence>
<keyword evidence="3" id="KW-0560">Oxidoreductase</keyword>